<dbReference type="AlphaFoldDB" id="A0A1X7PM06"/>
<comment type="pathway">
    <text evidence="6">Glycan metabolism; bacterial cellulose biosynthesis.</text>
</comment>
<evidence type="ECO:0000313" key="9">
    <source>
        <dbReference type="Proteomes" id="UP000193083"/>
    </source>
</evidence>
<name>A0A1X7PM06_9HYPH</name>
<comment type="function">
    <text evidence="6">Binds the cellulose synthase activator, bis-(3'-5') cyclic diguanylic acid (c-di-GMP).</text>
</comment>
<comment type="similarity">
    <text evidence="6">Belongs to the AcsB/BcsB family.</text>
</comment>
<dbReference type="Gene3D" id="2.60.120.260">
    <property type="entry name" value="Galactose-binding domain-like"/>
    <property type="match status" value="2"/>
</dbReference>
<keyword evidence="6" id="KW-0973">c-di-GMP</keyword>
<feature type="signal peptide" evidence="6">
    <location>
        <begin position="1"/>
        <end position="19"/>
    </location>
</feature>
<proteinExistence type="inferred from homology"/>
<organism evidence="8 9">
    <name type="scientific">Mesorhizobium australicum</name>
    <dbReference type="NCBI Taxonomy" id="536018"/>
    <lineage>
        <taxon>Bacteria</taxon>
        <taxon>Pseudomonadati</taxon>
        <taxon>Pseudomonadota</taxon>
        <taxon>Alphaproteobacteria</taxon>
        <taxon>Hyphomicrobiales</taxon>
        <taxon>Phyllobacteriaceae</taxon>
        <taxon>Mesorhizobium</taxon>
    </lineage>
</organism>
<sequence>MRLALVAVLMLAWACGAYAQENTPFDMSPERPAQSEPADDPAVPPDEEAAPVPVEPAPPATPARFRRFLLPDSKLTLAGEQARRTWAIYLSPRQAASPATLTFGYQNAVVVAPESSELSVIVNGTAIHQEQVAAPDGVVSREVKIPPGVLRAGRNEIGFSARHRHRTDCTIESTYELWTEIAASGTYLSFEDPAAAELATAEELSAVGGDAAGKVRVAIVAPALARLDIASELMRLSQALARHINTPDIEISVSSRPPAESAAELVVLLGTAEDLSSLGYALPAIDGPFSAFAPARQGQAPVYLVSGRDRAQWSAALDSLVTPVDRSVDLQRDVFLTEAWRTPNAPMIFVGEQVPFADMGLRSEQFSGRRYTAEFEFGVPADFYADAYGEARILLDAAYSDRVEPGSLINVYVNGSVAASMPITATQGAVLNRFPINFTMQHIRPGLNRIVLEADLRTAADEVCSPGTAADDTPRFALFDTSRFVMPTFARIAQRPNLSALSGTSFPYGRAVDPIAVVVDRSTDDGLSSLATLLARMARSAGRILPIEFVASQDGLGMRDAIIMGGAADIPQEILQQVGVSVESDADWEAGASGSPAPAGPTLDEWRQQVTGSWFGRTWRDFREWLQRTFNITSDMLRFVPEEEAAYVPPPTSGLVIAQSSNPARSGTWTVVVAPDTAALRENLAAFTDLGNWGRLAGHITSFNPATREVDAVPVGQFEFVETVPPSIWNYRLIAANWLSANILSYSLALILACVVLGATTTFLLSRLGRRR</sequence>
<keyword evidence="6" id="KW-0997">Cell inner membrane</keyword>
<evidence type="ECO:0000313" key="8">
    <source>
        <dbReference type="EMBL" id="SMH52560.1"/>
    </source>
</evidence>
<evidence type="ECO:0000256" key="5">
    <source>
        <dbReference type="ARBA" id="ARBA00023136"/>
    </source>
</evidence>
<dbReference type="UniPathway" id="UPA00694"/>
<protein>
    <recommendedName>
        <fullName evidence="6">Cyclic di-GMP-binding protein</fullName>
    </recommendedName>
    <alternativeName>
        <fullName evidence="6">Cellulose synthase regulatory subunit</fullName>
    </alternativeName>
</protein>
<gene>
    <name evidence="8" type="ORF">SAMN02982922_4694</name>
</gene>
<dbReference type="GO" id="GO:0006011">
    <property type="term" value="P:UDP-alpha-D-glucose metabolic process"/>
    <property type="evidence" value="ECO:0007669"/>
    <property type="project" value="InterPro"/>
</dbReference>
<evidence type="ECO:0000256" key="7">
    <source>
        <dbReference type="SAM" id="MobiDB-lite"/>
    </source>
</evidence>
<keyword evidence="5 6" id="KW-0472">Membrane</keyword>
<dbReference type="GO" id="GO:0005886">
    <property type="term" value="C:plasma membrane"/>
    <property type="evidence" value="ECO:0007669"/>
    <property type="project" value="UniProtKB-SubCell"/>
</dbReference>
<keyword evidence="6" id="KW-0135">Cellulose biosynthesis</keyword>
<keyword evidence="2 6" id="KW-1003">Cell membrane</keyword>
<dbReference type="PANTHER" id="PTHR39083:SF1">
    <property type="entry name" value="CYCLIC DI-GMP-BINDING PROTEIN"/>
    <property type="match status" value="1"/>
</dbReference>
<comment type="subcellular location">
    <subcellularLocation>
        <location evidence="6">Cell inner membrane</location>
    </subcellularLocation>
    <subcellularLocation>
        <location evidence="1">Cell membrane</location>
        <topology evidence="1">Single-pass membrane protein</topology>
    </subcellularLocation>
</comment>
<feature type="transmembrane region" description="Helical" evidence="6">
    <location>
        <begin position="743"/>
        <end position="765"/>
    </location>
</feature>
<dbReference type="GO" id="GO:0030244">
    <property type="term" value="P:cellulose biosynthetic process"/>
    <property type="evidence" value="ECO:0007669"/>
    <property type="project" value="UniProtKB-KW"/>
</dbReference>
<keyword evidence="3 6" id="KW-0812">Transmembrane</keyword>
<comment type="subunit">
    <text evidence="6">Tightly associated with the cellulose synthase catalytic subunit.</text>
</comment>
<evidence type="ECO:0000256" key="4">
    <source>
        <dbReference type="ARBA" id="ARBA00022989"/>
    </source>
</evidence>
<keyword evidence="6" id="KW-0732">Signal</keyword>
<accession>A0A1X7PM06</accession>
<dbReference type="PANTHER" id="PTHR39083">
    <property type="entry name" value="CYCLIC DI-GMP-BINDING PROTEIN"/>
    <property type="match status" value="1"/>
</dbReference>
<evidence type="ECO:0000256" key="3">
    <source>
        <dbReference type="ARBA" id="ARBA00022692"/>
    </source>
</evidence>
<feature type="chain" id="PRO_5015217917" description="Cyclic di-GMP-binding protein" evidence="6">
    <location>
        <begin position="20"/>
        <end position="772"/>
    </location>
</feature>
<reference evidence="8 9" key="1">
    <citation type="submission" date="2017-04" db="EMBL/GenBank/DDBJ databases">
        <authorList>
            <person name="Afonso C.L."/>
            <person name="Miller P.J."/>
            <person name="Scott M.A."/>
            <person name="Spackman E."/>
            <person name="Goraichik I."/>
            <person name="Dimitrov K.M."/>
            <person name="Suarez D.L."/>
            <person name="Swayne D.E."/>
        </authorList>
    </citation>
    <scope>NUCLEOTIDE SEQUENCE [LARGE SCALE GENOMIC DNA]</scope>
    <source>
        <strain evidence="8 9">B5P</strain>
    </source>
</reference>
<dbReference type="OrthoDB" id="7615145at2"/>
<dbReference type="RefSeq" id="WP_085466359.1">
    <property type="nucleotide sequence ID" value="NZ_FXBL01000004.1"/>
</dbReference>
<evidence type="ECO:0000256" key="1">
    <source>
        <dbReference type="ARBA" id="ARBA00004162"/>
    </source>
</evidence>
<dbReference type="Pfam" id="PF03170">
    <property type="entry name" value="BcsB"/>
    <property type="match status" value="1"/>
</dbReference>
<dbReference type="Proteomes" id="UP000193083">
    <property type="component" value="Unassembled WGS sequence"/>
</dbReference>
<dbReference type="InterPro" id="IPR018513">
    <property type="entry name" value="Cell_synthase_bac"/>
</dbReference>
<dbReference type="EMBL" id="FXBL01000004">
    <property type="protein sequence ID" value="SMH52560.1"/>
    <property type="molecule type" value="Genomic_DNA"/>
</dbReference>
<evidence type="ECO:0000256" key="6">
    <source>
        <dbReference type="RuleBase" id="RU365021"/>
    </source>
</evidence>
<keyword evidence="9" id="KW-1185">Reference proteome</keyword>
<feature type="region of interest" description="Disordered" evidence="7">
    <location>
        <begin position="25"/>
        <end position="60"/>
    </location>
</feature>
<keyword evidence="4 6" id="KW-1133">Transmembrane helix</keyword>
<evidence type="ECO:0000256" key="2">
    <source>
        <dbReference type="ARBA" id="ARBA00022475"/>
    </source>
</evidence>